<dbReference type="AlphaFoldDB" id="A0A6C0K2Q6"/>
<dbReference type="EMBL" id="MN740799">
    <property type="protein sequence ID" value="QHU12345.1"/>
    <property type="molecule type" value="Genomic_DNA"/>
</dbReference>
<sequence>MVTKFSFIRHRPTVLDEFPLDVIRVFIVPYLDYESRINFNQCLPRWDRLSKKMDPVAVNTHERMLRVDTLKYIQYALRDIEYPFSQEGQNERIKLLTKYFHYHLNPLYFSIIEDNENYRNMTLSKIQEFTQSLITYRGDTCINRRLKLVKVMAKVRKKIENSGPYGPTIKYRRDIYSLKFL</sequence>
<name>A0A6C0K2Q6_9ZZZZ</name>
<accession>A0A6C0K2Q6</accession>
<organism evidence="1">
    <name type="scientific">viral metagenome</name>
    <dbReference type="NCBI Taxonomy" id="1070528"/>
    <lineage>
        <taxon>unclassified sequences</taxon>
        <taxon>metagenomes</taxon>
        <taxon>organismal metagenomes</taxon>
    </lineage>
</organism>
<reference evidence="1" key="1">
    <citation type="journal article" date="2020" name="Nature">
        <title>Giant virus diversity and host interactions through global metagenomics.</title>
        <authorList>
            <person name="Schulz F."/>
            <person name="Roux S."/>
            <person name="Paez-Espino D."/>
            <person name="Jungbluth S."/>
            <person name="Walsh D.A."/>
            <person name="Denef V.J."/>
            <person name="McMahon K.D."/>
            <person name="Konstantinidis K.T."/>
            <person name="Eloe-Fadrosh E.A."/>
            <person name="Kyrpides N.C."/>
            <person name="Woyke T."/>
        </authorList>
    </citation>
    <scope>NUCLEOTIDE SEQUENCE</scope>
    <source>
        <strain evidence="1">GVMAG-S-1101171-110</strain>
    </source>
</reference>
<protein>
    <submittedName>
        <fullName evidence="1">Uncharacterized protein</fullName>
    </submittedName>
</protein>
<evidence type="ECO:0000313" key="1">
    <source>
        <dbReference type="EMBL" id="QHU12345.1"/>
    </source>
</evidence>
<proteinExistence type="predicted"/>